<keyword evidence="2" id="KW-1185">Reference proteome</keyword>
<name>A0AAD4BZH5_BOLED</name>
<sequence>MTFEQCINLLDTSLAPSSCGIDAGEHEGIACRAVVAMTEVPVCSNVNVTTFSKRSAESSASETGGTMLDEEWTAVTWNQGRVIGGEMNRIHHHRWFLRIG</sequence>
<evidence type="ECO:0000313" key="2">
    <source>
        <dbReference type="Proteomes" id="UP001194468"/>
    </source>
</evidence>
<organism evidence="1 2">
    <name type="scientific">Boletus edulis BED1</name>
    <dbReference type="NCBI Taxonomy" id="1328754"/>
    <lineage>
        <taxon>Eukaryota</taxon>
        <taxon>Fungi</taxon>
        <taxon>Dikarya</taxon>
        <taxon>Basidiomycota</taxon>
        <taxon>Agaricomycotina</taxon>
        <taxon>Agaricomycetes</taxon>
        <taxon>Agaricomycetidae</taxon>
        <taxon>Boletales</taxon>
        <taxon>Boletineae</taxon>
        <taxon>Boletaceae</taxon>
        <taxon>Boletoideae</taxon>
        <taxon>Boletus</taxon>
    </lineage>
</organism>
<accession>A0AAD4BZH5</accession>
<gene>
    <name evidence="1" type="ORF">L210DRAFT_3535160</name>
</gene>
<proteinExistence type="predicted"/>
<dbReference type="EMBL" id="WHUW01000008">
    <property type="protein sequence ID" value="KAF8443229.1"/>
    <property type="molecule type" value="Genomic_DNA"/>
</dbReference>
<evidence type="ECO:0000313" key="1">
    <source>
        <dbReference type="EMBL" id="KAF8443229.1"/>
    </source>
</evidence>
<dbReference type="Proteomes" id="UP001194468">
    <property type="component" value="Unassembled WGS sequence"/>
</dbReference>
<dbReference type="AlphaFoldDB" id="A0AAD4BZH5"/>
<reference evidence="1" key="2">
    <citation type="journal article" date="2020" name="Nat. Commun.">
        <title>Large-scale genome sequencing of mycorrhizal fungi provides insights into the early evolution of symbiotic traits.</title>
        <authorList>
            <person name="Miyauchi S."/>
            <person name="Kiss E."/>
            <person name="Kuo A."/>
            <person name="Drula E."/>
            <person name="Kohler A."/>
            <person name="Sanchez-Garcia M."/>
            <person name="Morin E."/>
            <person name="Andreopoulos B."/>
            <person name="Barry K.W."/>
            <person name="Bonito G."/>
            <person name="Buee M."/>
            <person name="Carver A."/>
            <person name="Chen C."/>
            <person name="Cichocki N."/>
            <person name="Clum A."/>
            <person name="Culley D."/>
            <person name="Crous P.W."/>
            <person name="Fauchery L."/>
            <person name="Girlanda M."/>
            <person name="Hayes R.D."/>
            <person name="Keri Z."/>
            <person name="LaButti K."/>
            <person name="Lipzen A."/>
            <person name="Lombard V."/>
            <person name="Magnuson J."/>
            <person name="Maillard F."/>
            <person name="Murat C."/>
            <person name="Nolan M."/>
            <person name="Ohm R.A."/>
            <person name="Pangilinan J."/>
            <person name="Pereira M.F."/>
            <person name="Perotto S."/>
            <person name="Peter M."/>
            <person name="Pfister S."/>
            <person name="Riley R."/>
            <person name="Sitrit Y."/>
            <person name="Stielow J.B."/>
            <person name="Szollosi G."/>
            <person name="Zifcakova L."/>
            <person name="Stursova M."/>
            <person name="Spatafora J.W."/>
            <person name="Tedersoo L."/>
            <person name="Vaario L.M."/>
            <person name="Yamada A."/>
            <person name="Yan M."/>
            <person name="Wang P."/>
            <person name="Xu J."/>
            <person name="Bruns T."/>
            <person name="Baldrian P."/>
            <person name="Vilgalys R."/>
            <person name="Dunand C."/>
            <person name="Henrissat B."/>
            <person name="Grigoriev I.V."/>
            <person name="Hibbett D."/>
            <person name="Nagy L.G."/>
            <person name="Martin F.M."/>
        </authorList>
    </citation>
    <scope>NUCLEOTIDE SEQUENCE</scope>
    <source>
        <strain evidence="1">BED1</strain>
    </source>
</reference>
<reference evidence="1" key="1">
    <citation type="submission" date="2019-10" db="EMBL/GenBank/DDBJ databases">
        <authorList>
            <consortium name="DOE Joint Genome Institute"/>
            <person name="Kuo A."/>
            <person name="Miyauchi S."/>
            <person name="Kiss E."/>
            <person name="Drula E."/>
            <person name="Kohler A."/>
            <person name="Sanchez-Garcia M."/>
            <person name="Andreopoulos B."/>
            <person name="Barry K.W."/>
            <person name="Bonito G."/>
            <person name="Buee M."/>
            <person name="Carver A."/>
            <person name="Chen C."/>
            <person name="Cichocki N."/>
            <person name="Clum A."/>
            <person name="Culley D."/>
            <person name="Crous P.W."/>
            <person name="Fauchery L."/>
            <person name="Girlanda M."/>
            <person name="Hayes R."/>
            <person name="Keri Z."/>
            <person name="LaButti K."/>
            <person name="Lipzen A."/>
            <person name="Lombard V."/>
            <person name="Magnuson J."/>
            <person name="Maillard F."/>
            <person name="Morin E."/>
            <person name="Murat C."/>
            <person name="Nolan M."/>
            <person name="Ohm R."/>
            <person name="Pangilinan J."/>
            <person name="Pereira M."/>
            <person name="Perotto S."/>
            <person name="Peter M."/>
            <person name="Riley R."/>
            <person name="Sitrit Y."/>
            <person name="Stielow B."/>
            <person name="Szollosi G."/>
            <person name="Zifcakova L."/>
            <person name="Stursova M."/>
            <person name="Spatafora J.W."/>
            <person name="Tedersoo L."/>
            <person name="Vaario L.-M."/>
            <person name="Yamada A."/>
            <person name="Yan M."/>
            <person name="Wang P."/>
            <person name="Xu J."/>
            <person name="Bruns T."/>
            <person name="Baldrian P."/>
            <person name="Vilgalys R."/>
            <person name="Henrissat B."/>
            <person name="Grigoriev I.V."/>
            <person name="Hibbett D."/>
            <person name="Nagy L.G."/>
            <person name="Martin F.M."/>
        </authorList>
    </citation>
    <scope>NUCLEOTIDE SEQUENCE</scope>
    <source>
        <strain evidence="1">BED1</strain>
    </source>
</reference>
<comment type="caution">
    <text evidence="1">The sequence shown here is derived from an EMBL/GenBank/DDBJ whole genome shotgun (WGS) entry which is preliminary data.</text>
</comment>
<protein>
    <submittedName>
        <fullName evidence="1">Uncharacterized protein</fullName>
    </submittedName>
</protein>